<dbReference type="CDD" id="cd12872">
    <property type="entry name" value="SPRY_Ash2"/>
    <property type="match status" value="1"/>
</dbReference>
<keyword evidence="2" id="KW-0539">Nucleus</keyword>
<dbReference type="STRING" id="109895.A0A507DYS2"/>
<reference evidence="6 7" key="1">
    <citation type="journal article" date="2019" name="Sci. Rep.">
        <title>Comparative genomics of chytrid fungi reveal insights into the obligate biotrophic and pathogenic lifestyle of Synchytrium endobioticum.</title>
        <authorList>
            <person name="van de Vossenberg B.T.L.H."/>
            <person name="Warris S."/>
            <person name="Nguyen H.D.T."/>
            <person name="van Gent-Pelzer M.P.E."/>
            <person name="Joly D.L."/>
            <person name="van de Geest H.C."/>
            <person name="Bonants P.J.M."/>
            <person name="Smith D.S."/>
            <person name="Levesque C.A."/>
            <person name="van der Lee T.A.J."/>
        </authorList>
    </citation>
    <scope>NUCLEOTIDE SEQUENCE [LARGE SCALE GENOMIC DNA]</scope>
    <source>
        <strain evidence="6 7">CBS 809.83</strain>
    </source>
</reference>
<dbReference type="EMBL" id="QEAQ01000070">
    <property type="protein sequence ID" value="TPX56601.1"/>
    <property type="molecule type" value="Genomic_DNA"/>
</dbReference>
<feature type="domain" description="B30.2/SPRY" evidence="5">
    <location>
        <begin position="353"/>
        <end position="565"/>
    </location>
</feature>
<proteinExistence type="inferred from homology"/>
<dbReference type="SMART" id="SM00449">
    <property type="entry name" value="SPRY"/>
    <property type="match status" value="1"/>
</dbReference>
<dbReference type="InterPro" id="IPR003877">
    <property type="entry name" value="SPRY_dom"/>
</dbReference>
<feature type="region of interest" description="Disordered" evidence="4">
    <location>
        <begin position="902"/>
        <end position="921"/>
    </location>
</feature>
<comment type="caution">
    <text evidence="6">The sequence shown here is derived from an EMBL/GenBank/DDBJ whole genome shotgun (WGS) entry which is preliminary data.</text>
</comment>
<dbReference type="SUPFAM" id="SSF49899">
    <property type="entry name" value="Concanavalin A-like lectins/glucanases"/>
    <property type="match status" value="1"/>
</dbReference>
<feature type="compositionally biased region" description="Acidic residues" evidence="4">
    <location>
        <begin position="625"/>
        <end position="639"/>
    </location>
</feature>
<feature type="compositionally biased region" description="Polar residues" evidence="4">
    <location>
        <begin position="43"/>
        <end position="56"/>
    </location>
</feature>
<evidence type="ECO:0000313" key="7">
    <source>
        <dbReference type="Proteomes" id="UP000318582"/>
    </source>
</evidence>
<dbReference type="AlphaFoldDB" id="A0A507DYS2"/>
<evidence type="ECO:0000313" key="6">
    <source>
        <dbReference type="EMBL" id="TPX56601.1"/>
    </source>
</evidence>
<dbReference type="Gene3D" id="2.60.120.920">
    <property type="match status" value="1"/>
</dbReference>
<protein>
    <recommendedName>
        <fullName evidence="5">B30.2/SPRY domain-containing protein</fullName>
    </recommendedName>
</protein>
<dbReference type="Gene3D" id="3.90.980.20">
    <property type="match status" value="1"/>
</dbReference>
<feature type="region of interest" description="Disordered" evidence="4">
    <location>
        <begin position="105"/>
        <end position="169"/>
    </location>
</feature>
<feature type="region of interest" description="Disordered" evidence="4">
    <location>
        <begin position="607"/>
        <end position="646"/>
    </location>
</feature>
<dbReference type="PANTHER" id="PTHR10598:SF0">
    <property type="entry name" value="SET1_ASH2 HISTONE METHYLTRANSFERASE COMPLEX SUBUNIT ASH2"/>
    <property type="match status" value="1"/>
</dbReference>
<dbReference type="Proteomes" id="UP000318582">
    <property type="component" value="Unassembled WGS sequence"/>
</dbReference>
<accession>A0A507DYS2</accession>
<gene>
    <name evidence="6" type="ORF">PhCBS80983_g04422</name>
</gene>
<evidence type="ECO:0000259" key="5">
    <source>
        <dbReference type="PROSITE" id="PS50188"/>
    </source>
</evidence>
<feature type="region of interest" description="Disordered" evidence="4">
    <location>
        <begin position="270"/>
        <end position="347"/>
    </location>
</feature>
<evidence type="ECO:0000256" key="3">
    <source>
        <dbReference type="ARBA" id="ARBA00038149"/>
    </source>
</evidence>
<dbReference type="InterPro" id="IPR037353">
    <property type="entry name" value="ASH2"/>
</dbReference>
<dbReference type="InterPro" id="IPR043136">
    <property type="entry name" value="B30.2/SPRY_sf"/>
</dbReference>
<keyword evidence="7" id="KW-1185">Reference proteome</keyword>
<name>A0A507DYS2_9FUNG</name>
<comment type="similarity">
    <text evidence="3">Belongs to the cclA family.</text>
</comment>
<dbReference type="InterPro" id="IPR013320">
    <property type="entry name" value="ConA-like_dom_sf"/>
</dbReference>
<sequence length="921" mass="100348">MNITDLLSTDHQSVHSARLGDISTTGDQRFLSGNSPLRGKPSQAVSPLQRGQQCSLTKGIPPAGSVLSQYTQDSEIPTAPTLSGFRRYSNDLASDPYVYPEIRKQEETKQWDLAPPQSGDDERSTHKAGSRPLHESPTESTGDVKPPAQKKPGRRTKSPPEQRPCYCDKSPEDEVDVIHITLLNLSLTVPPRKLSADGKHKYYGWKPDICHFIDLNWKRFWLKTRTATWENTVASCLSTQKRFLAGMKQFGHDQGLWALEAIMLPSAYEHGKRATQPESNIAADGTLQRPERPKAKRKRADESENDSVAAAEIKTKRPRGKTRSHSNTPQAESAKSRASKQAKKKPVEEEFIDPAIAIELYRDVDNATDPVQMSHDTTHRAPQVTVADDGMTVSSDAGYRMAKATHGVWEGKWYYEVMINQHSGHTRIGWSQISGDLQAPCGYDQFSYGYRDSPGTLFHQSVKNKEAPPDYSEGYGPGDIMGMAISLPSTGSIADLFPRLWDKETPYLPFRSKPLTVATESEIQYYRNGARLGVAYKNLLRGKYHPAISLYRGANVTVNFGPNFRCPPPAGYRPMSEATELPLWKDLEDTVWEAEVLGADHHPAATTAEHHDHNATPGPSSSVDGEGEDENIFSDEEDVGSGSATKDVSQEMANDVAVIIKMDPDEALGVQALLNLGGLYNTADTAPTHTDGTGMNASPKAEVPVNLAMEIDKKEAEVVELIRRSSIVDTRVPGTHTTALEQPSVGRDHIAALGDVPEAPAPMRTTNSIGNRSAGPLCAVGLVAKDTINEIMTMEVASRPLQSTSRGDVHHLLVETHAIEDGDARSALIMMDVDGSPAPVRAVDASLHMGAVNHVADDDAMIHPVHDAATTQTEAQLSLAPMEGEIPSENHATIPVAADVPEMSDTHPSLIDGADAAPKYT</sequence>
<dbReference type="InterPro" id="IPR001870">
    <property type="entry name" value="B30.2/SPRY"/>
</dbReference>
<feature type="region of interest" description="Disordered" evidence="4">
    <location>
        <begin position="18"/>
        <end position="60"/>
    </location>
</feature>
<organism evidence="6 7">
    <name type="scientific">Powellomyces hirtus</name>
    <dbReference type="NCBI Taxonomy" id="109895"/>
    <lineage>
        <taxon>Eukaryota</taxon>
        <taxon>Fungi</taxon>
        <taxon>Fungi incertae sedis</taxon>
        <taxon>Chytridiomycota</taxon>
        <taxon>Chytridiomycota incertae sedis</taxon>
        <taxon>Chytridiomycetes</taxon>
        <taxon>Spizellomycetales</taxon>
        <taxon>Powellomycetaceae</taxon>
        <taxon>Powellomyces</taxon>
    </lineage>
</organism>
<dbReference type="Pfam" id="PF00622">
    <property type="entry name" value="SPRY"/>
    <property type="match status" value="1"/>
</dbReference>
<dbReference type="GO" id="GO:0000976">
    <property type="term" value="F:transcription cis-regulatory region binding"/>
    <property type="evidence" value="ECO:0007669"/>
    <property type="project" value="TreeGrafter"/>
</dbReference>
<feature type="compositionally biased region" description="Polar residues" evidence="4">
    <location>
        <begin position="22"/>
        <end position="35"/>
    </location>
</feature>
<dbReference type="PROSITE" id="PS50188">
    <property type="entry name" value="B302_SPRY"/>
    <property type="match status" value="1"/>
</dbReference>
<evidence type="ECO:0000256" key="1">
    <source>
        <dbReference type="ARBA" id="ARBA00004123"/>
    </source>
</evidence>
<comment type="subcellular location">
    <subcellularLocation>
        <location evidence="1">Nucleus</location>
    </subcellularLocation>
</comment>
<evidence type="ECO:0000256" key="4">
    <source>
        <dbReference type="SAM" id="MobiDB-lite"/>
    </source>
</evidence>
<evidence type="ECO:0000256" key="2">
    <source>
        <dbReference type="ARBA" id="ARBA00023242"/>
    </source>
</evidence>
<dbReference type="PANTHER" id="PTHR10598">
    <property type="entry name" value="SET1/ASH2 HISTONE METHYLTRANSFERASE COMPLEX SUBUNIT ASH2"/>
    <property type="match status" value="1"/>
</dbReference>
<dbReference type="GO" id="GO:0048188">
    <property type="term" value="C:Set1C/COMPASS complex"/>
    <property type="evidence" value="ECO:0007669"/>
    <property type="project" value="InterPro"/>
</dbReference>